<organism evidence="1">
    <name type="scientific">gut metagenome</name>
    <dbReference type="NCBI Taxonomy" id="749906"/>
    <lineage>
        <taxon>unclassified sequences</taxon>
        <taxon>metagenomes</taxon>
        <taxon>organismal metagenomes</taxon>
    </lineage>
</organism>
<accession>J9GPX8</accession>
<dbReference type="EMBL" id="AMCI01000310">
    <property type="protein sequence ID" value="EJX09829.1"/>
    <property type="molecule type" value="Genomic_DNA"/>
</dbReference>
<protein>
    <submittedName>
        <fullName evidence="1">Uncharacterized protein</fullName>
    </submittedName>
</protein>
<proteinExistence type="predicted"/>
<sequence length="48" mass="5270">GIGTHLNFLGIEMGGQTKQTKGKEAGSFHDDRILLLISVYKLGRLDLK</sequence>
<gene>
    <name evidence="1" type="ORF">EVA_02063</name>
</gene>
<reference evidence="1" key="1">
    <citation type="journal article" date="2012" name="PLoS ONE">
        <title>Gene sets for utilization of primary and secondary nutrition supplies in the distal gut of endangered iberian lynx.</title>
        <authorList>
            <person name="Alcaide M."/>
            <person name="Messina E."/>
            <person name="Richter M."/>
            <person name="Bargiela R."/>
            <person name="Peplies J."/>
            <person name="Huws S.A."/>
            <person name="Newbold C.J."/>
            <person name="Golyshin P.N."/>
            <person name="Simon M.A."/>
            <person name="Lopez G."/>
            <person name="Yakimov M.M."/>
            <person name="Ferrer M."/>
        </authorList>
    </citation>
    <scope>NUCLEOTIDE SEQUENCE</scope>
</reference>
<comment type="caution">
    <text evidence="1">The sequence shown here is derived from an EMBL/GenBank/DDBJ whole genome shotgun (WGS) entry which is preliminary data.</text>
</comment>
<dbReference type="AlphaFoldDB" id="J9GPX8"/>
<evidence type="ECO:0000313" key="1">
    <source>
        <dbReference type="EMBL" id="EJX09829.1"/>
    </source>
</evidence>
<name>J9GPX8_9ZZZZ</name>
<feature type="non-terminal residue" evidence="1">
    <location>
        <position position="1"/>
    </location>
</feature>